<sequence length="127" mass="13802">MGVFAGRTDLIASYEGQLTERQLVFAETKILEAEAMLMSLVPRLASNPAALPELVRYNARRAVCAAVLRVVRNPAGVAYQAVGGSTTRLHDNVASGELHFTAEELKPLRARKKRFGVLGIAPVRWSA</sequence>
<protein>
    <submittedName>
        <fullName evidence="1">Uncharacterized protein</fullName>
    </submittedName>
</protein>
<dbReference type="EMBL" id="LWGR01000009">
    <property type="protein sequence ID" value="KZM72209.1"/>
    <property type="molecule type" value="Genomic_DNA"/>
</dbReference>
<evidence type="ECO:0000313" key="1">
    <source>
        <dbReference type="EMBL" id="KZM72209.1"/>
    </source>
</evidence>
<evidence type="ECO:0000313" key="2">
    <source>
        <dbReference type="Proteomes" id="UP000076512"/>
    </source>
</evidence>
<dbReference type="AlphaFoldDB" id="A0A164LB24"/>
<organism evidence="1 2">
    <name type="scientific">Nocardia terpenica</name>
    <dbReference type="NCBI Taxonomy" id="455432"/>
    <lineage>
        <taxon>Bacteria</taxon>
        <taxon>Bacillati</taxon>
        <taxon>Actinomycetota</taxon>
        <taxon>Actinomycetes</taxon>
        <taxon>Mycobacteriales</taxon>
        <taxon>Nocardiaceae</taxon>
        <taxon>Nocardia</taxon>
    </lineage>
</organism>
<reference evidence="1 2" key="1">
    <citation type="submission" date="2016-04" db="EMBL/GenBank/DDBJ databases">
        <authorList>
            <person name="Evans L.H."/>
            <person name="Alamgir A."/>
            <person name="Owens N."/>
            <person name="Weber N.D."/>
            <person name="Virtaneva K."/>
            <person name="Barbian K."/>
            <person name="Babar A."/>
            <person name="Rosenke K."/>
        </authorList>
    </citation>
    <scope>NUCLEOTIDE SEQUENCE [LARGE SCALE GENOMIC DNA]</scope>
    <source>
        <strain evidence="1 2">IFM 0406</strain>
    </source>
</reference>
<dbReference type="STRING" id="455432.AWN90_36645"/>
<comment type="caution">
    <text evidence="1">The sequence shown here is derived from an EMBL/GenBank/DDBJ whole genome shotgun (WGS) entry which is preliminary data.</text>
</comment>
<gene>
    <name evidence="1" type="ORF">AWN90_36645</name>
</gene>
<dbReference type="OrthoDB" id="4570513at2"/>
<proteinExistence type="predicted"/>
<keyword evidence="2" id="KW-1185">Reference proteome</keyword>
<dbReference type="Proteomes" id="UP000076512">
    <property type="component" value="Unassembled WGS sequence"/>
</dbReference>
<dbReference type="RefSeq" id="WP_067592575.1">
    <property type="nucleotide sequence ID" value="NZ_JABMCZ010000001.1"/>
</dbReference>
<name>A0A164LB24_9NOCA</name>
<accession>A0A164LB24</accession>